<keyword evidence="6" id="KW-1133">Transmembrane helix</keyword>
<dbReference type="Gene3D" id="1.10.530.10">
    <property type="match status" value="1"/>
</dbReference>
<evidence type="ECO:0000313" key="9">
    <source>
        <dbReference type="Proteomes" id="UP000052258"/>
    </source>
</evidence>
<evidence type="ECO:0000259" key="7">
    <source>
        <dbReference type="PROSITE" id="PS51780"/>
    </source>
</evidence>
<dbReference type="InterPro" id="IPR051056">
    <property type="entry name" value="Glycosyl_Hydrolase_73"/>
</dbReference>
<keyword evidence="9" id="KW-1185">Reference proteome</keyword>
<feature type="domain" description="GW" evidence="7">
    <location>
        <begin position="209"/>
        <end position="285"/>
    </location>
</feature>
<evidence type="ECO:0000313" key="8">
    <source>
        <dbReference type="EMBL" id="KMT61218.1"/>
    </source>
</evidence>
<dbReference type="SUPFAM" id="SSF82057">
    <property type="entry name" value="Prokaryotic SH3-related domain"/>
    <property type="match status" value="1"/>
</dbReference>
<keyword evidence="3" id="KW-0732">Signal</keyword>
<reference evidence="8 9" key="1">
    <citation type="journal article" date="2015" name="Genome Biol. Evol.">
        <title>Comparative Genomics of Listeria Sensu Lato: Genus-Wide Differences in Evolutionary Dynamics and the Progressive Gain of Complex, Potentially Pathogenicity-Related Traits through Lateral Gene Transfer.</title>
        <authorList>
            <person name="Chiara M."/>
            <person name="Caruso M."/>
            <person name="D'Erchia A.M."/>
            <person name="Manzari C."/>
            <person name="Fraccalvieri R."/>
            <person name="Goffredo E."/>
            <person name="Latorre L."/>
            <person name="Miccolupo A."/>
            <person name="Padalino I."/>
            <person name="Santagada G."/>
            <person name="Chiocco D."/>
            <person name="Pesole G."/>
            <person name="Horner D.S."/>
            <person name="Parisi A."/>
        </authorList>
    </citation>
    <scope>NUCLEOTIDE SEQUENCE [LARGE SCALE GENOMIC DNA]</scope>
    <source>
        <strain evidence="8 9">1991</strain>
    </source>
</reference>
<name>A0A0J8GKE1_9LIST</name>
<dbReference type="InterPro" id="IPR038200">
    <property type="entry name" value="GW_dom_sf"/>
</dbReference>
<dbReference type="PANTHER" id="PTHR33308">
    <property type="entry name" value="PEPTIDOGLYCAN HYDROLASE FLGJ"/>
    <property type="match status" value="1"/>
</dbReference>
<dbReference type="InterPro" id="IPR025987">
    <property type="entry name" value="GW_dom"/>
</dbReference>
<proteinExistence type="predicted"/>
<evidence type="ECO:0000256" key="2">
    <source>
        <dbReference type="ARBA" id="ARBA00022525"/>
    </source>
</evidence>
<dbReference type="GO" id="GO:0005576">
    <property type="term" value="C:extracellular region"/>
    <property type="evidence" value="ECO:0007669"/>
    <property type="project" value="UniProtKB-SubCell"/>
</dbReference>
<dbReference type="Gene3D" id="2.30.30.170">
    <property type="match status" value="1"/>
</dbReference>
<dbReference type="NCBIfam" id="NF033202">
    <property type="entry name" value="GW_glycos_SH3"/>
    <property type="match status" value="1"/>
</dbReference>
<keyword evidence="4" id="KW-0378">Hydrolase</keyword>
<keyword evidence="5" id="KW-0961">Cell wall biogenesis/degradation</keyword>
<evidence type="ECO:0000256" key="3">
    <source>
        <dbReference type="ARBA" id="ARBA00022729"/>
    </source>
</evidence>
<dbReference type="PANTHER" id="PTHR33308:SF10">
    <property type="entry name" value="EXO-GLUCOSAMINIDASE LYTG"/>
    <property type="match status" value="1"/>
</dbReference>
<comment type="subcellular location">
    <subcellularLocation>
        <location evidence="1">Secreted</location>
    </subcellularLocation>
</comment>
<evidence type="ECO:0000256" key="1">
    <source>
        <dbReference type="ARBA" id="ARBA00004613"/>
    </source>
</evidence>
<dbReference type="PROSITE" id="PS51780">
    <property type="entry name" value="GW"/>
    <property type="match status" value="1"/>
</dbReference>
<keyword evidence="6" id="KW-0472">Membrane</keyword>
<dbReference type="GO" id="GO:0004040">
    <property type="term" value="F:amidase activity"/>
    <property type="evidence" value="ECO:0007669"/>
    <property type="project" value="InterPro"/>
</dbReference>
<evidence type="ECO:0000256" key="6">
    <source>
        <dbReference type="SAM" id="Phobius"/>
    </source>
</evidence>
<dbReference type="AlphaFoldDB" id="A0A0J8GKE1"/>
<evidence type="ECO:0000256" key="4">
    <source>
        <dbReference type="ARBA" id="ARBA00022801"/>
    </source>
</evidence>
<dbReference type="Proteomes" id="UP000052258">
    <property type="component" value="Unassembled WGS sequence"/>
</dbReference>
<gene>
    <name evidence="8" type="ORF">X560_0285</name>
</gene>
<dbReference type="Pfam" id="PF13457">
    <property type="entry name" value="GW"/>
    <property type="match status" value="1"/>
</dbReference>
<dbReference type="GO" id="GO:0071555">
    <property type="term" value="P:cell wall organization"/>
    <property type="evidence" value="ECO:0007669"/>
    <property type="project" value="UniProtKB-KW"/>
</dbReference>
<protein>
    <recommendedName>
        <fullName evidence="7">GW domain-containing protein</fullName>
    </recommendedName>
</protein>
<dbReference type="Gene3D" id="4.10.80.30">
    <property type="entry name" value="DNA polymerase, domain 6"/>
    <property type="match status" value="1"/>
</dbReference>
<dbReference type="OrthoDB" id="977752at2"/>
<feature type="transmembrane region" description="Helical" evidence="6">
    <location>
        <begin position="12"/>
        <end position="33"/>
    </location>
</feature>
<keyword evidence="6" id="KW-0812">Transmembrane</keyword>
<organism evidence="8 9">
    <name type="scientific">Listeria fleischmannii 1991</name>
    <dbReference type="NCBI Taxonomy" id="1430899"/>
    <lineage>
        <taxon>Bacteria</taxon>
        <taxon>Bacillati</taxon>
        <taxon>Bacillota</taxon>
        <taxon>Bacilli</taxon>
        <taxon>Bacillales</taxon>
        <taxon>Listeriaceae</taxon>
        <taxon>Listeria</taxon>
    </lineage>
</organism>
<sequence>MRKKMKRKQKRQLFTAIGIFISLILIGVIASFIRETYLDLTAPEPAFNTKEEKFINQLSKHAQEIQAKHQILTSVTLAQAILESNWGESELASQANNLFGVKGRSGQPIVSMTTKEFADGKWIEIKANFRKYTNWNESLDDHAQLFVNGTSWSRTKYHGVLGAKDYKIAAQEIMKAGYATDPDYAAKLISIVEKYNLHIYDNIQDKLITNQKISKWAKVNSEENATIWTLPYGLVGAQKVEDIQYYKRDDLKLVQEAVTSSGKWYQFAIDEKVIGWIKVDFIKIQ</sequence>
<keyword evidence="2" id="KW-0964">Secreted</keyword>
<comment type="caution">
    <text evidence="8">The sequence shown here is derived from an EMBL/GenBank/DDBJ whole genome shotgun (WGS) entry which is preliminary data.</text>
</comment>
<dbReference type="SMART" id="SM00047">
    <property type="entry name" value="LYZ2"/>
    <property type="match status" value="1"/>
</dbReference>
<accession>A0A0J8GKE1</accession>
<evidence type="ECO:0000256" key="5">
    <source>
        <dbReference type="ARBA" id="ARBA00023316"/>
    </source>
</evidence>
<dbReference type="PRINTS" id="PR01002">
    <property type="entry name" value="FLGFLGJ"/>
</dbReference>
<dbReference type="EMBL" id="AZHO01000004">
    <property type="protein sequence ID" value="KMT61218.1"/>
    <property type="molecule type" value="Genomic_DNA"/>
</dbReference>
<dbReference type="Pfam" id="PF01832">
    <property type="entry name" value="Glucosaminidase"/>
    <property type="match status" value="1"/>
</dbReference>
<dbReference type="PATRIC" id="fig|1430899.3.peg.288"/>
<dbReference type="InterPro" id="IPR002901">
    <property type="entry name" value="MGlyc_endo_b_GlcNAc-like_dom"/>
</dbReference>